<evidence type="ECO:0000256" key="1">
    <source>
        <dbReference type="SAM" id="MobiDB-lite"/>
    </source>
</evidence>
<feature type="compositionally biased region" description="Polar residues" evidence="1">
    <location>
        <begin position="34"/>
        <end position="43"/>
    </location>
</feature>
<evidence type="ECO:0000313" key="3">
    <source>
        <dbReference type="Proteomes" id="UP000019376"/>
    </source>
</evidence>
<name>S8AJ86_PENO1</name>
<feature type="region of interest" description="Disordered" evidence="1">
    <location>
        <begin position="84"/>
        <end position="107"/>
    </location>
</feature>
<keyword evidence="3" id="KW-1185">Reference proteome</keyword>
<protein>
    <submittedName>
        <fullName evidence="2">Uncharacterized protein</fullName>
    </submittedName>
</protein>
<gene>
    <name evidence="2" type="ORF">PDE_00754</name>
</gene>
<feature type="compositionally biased region" description="Polar residues" evidence="1">
    <location>
        <begin position="1"/>
        <end position="11"/>
    </location>
</feature>
<feature type="region of interest" description="Disordered" evidence="1">
    <location>
        <begin position="1"/>
        <end position="43"/>
    </location>
</feature>
<accession>S8AJ86</accession>
<dbReference type="Proteomes" id="UP000019376">
    <property type="component" value="Unassembled WGS sequence"/>
</dbReference>
<evidence type="ECO:0000313" key="2">
    <source>
        <dbReference type="EMBL" id="EPS25818.1"/>
    </source>
</evidence>
<dbReference type="HOGENOM" id="CLU_2210879_0_0_1"/>
<sequence>MDRKSQVASRNDSAETPRLGLRPSRARALLPKGRTQTVTRHQSQTFIFDVQAPFRPPFEMHTTDTASDPDDLASIRHMEVRRMLRDEPVSERGSRGTSDDHEAAFIG</sequence>
<dbReference type="EMBL" id="KB644408">
    <property type="protein sequence ID" value="EPS25818.1"/>
    <property type="molecule type" value="Genomic_DNA"/>
</dbReference>
<reference evidence="2 3" key="1">
    <citation type="journal article" date="2013" name="PLoS ONE">
        <title>Genomic and secretomic analyses reveal unique features of the lignocellulolytic enzyme system of Penicillium decumbens.</title>
        <authorList>
            <person name="Liu G."/>
            <person name="Zhang L."/>
            <person name="Wei X."/>
            <person name="Zou G."/>
            <person name="Qin Y."/>
            <person name="Ma L."/>
            <person name="Li J."/>
            <person name="Zheng H."/>
            <person name="Wang S."/>
            <person name="Wang C."/>
            <person name="Xun L."/>
            <person name="Zhao G.-P."/>
            <person name="Zhou Z."/>
            <person name="Qu Y."/>
        </authorList>
    </citation>
    <scope>NUCLEOTIDE SEQUENCE [LARGE SCALE GENOMIC DNA]</scope>
    <source>
        <strain evidence="3">114-2 / CGMCC 5302</strain>
    </source>
</reference>
<proteinExistence type="predicted"/>
<organism evidence="2 3">
    <name type="scientific">Penicillium oxalicum (strain 114-2 / CGMCC 5302)</name>
    <name type="common">Penicillium decumbens</name>
    <dbReference type="NCBI Taxonomy" id="933388"/>
    <lineage>
        <taxon>Eukaryota</taxon>
        <taxon>Fungi</taxon>
        <taxon>Dikarya</taxon>
        <taxon>Ascomycota</taxon>
        <taxon>Pezizomycotina</taxon>
        <taxon>Eurotiomycetes</taxon>
        <taxon>Eurotiomycetidae</taxon>
        <taxon>Eurotiales</taxon>
        <taxon>Aspergillaceae</taxon>
        <taxon>Penicillium</taxon>
    </lineage>
</organism>
<dbReference type="AlphaFoldDB" id="S8AJ86"/>